<dbReference type="PANTHER" id="PTHR30055">
    <property type="entry name" value="HTH-TYPE TRANSCRIPTIONAL REGULATOR RUTR"/>
    <property type="match status" value="1"/>
</dbReference>
<dbReference type="Pfam" id="PF02909">
    <property type="entry name" value="TetR_C_1"/>
    <property type="match status" value="1"/>
</dbReference>
<evidence type="ECO:0000256" key="3">
    <source>
        <dbReference type="ARBA" id="ARBA00023163"/>
    </source>
</evidence>
<dbReference type="InterPro" id="IPR050109">
    <property type="entry name" value="HTH-type_TetR-like_transc_reg"/>
</dbReference>
<accession>A0ABN0Y4Z6</accession>
<dbReference type="SUPFAM" id="SSF46689">
    <property type="entry name" value="Homeodomain-like"/>
    <property type="match status" value="1"/>
</dbReference>
<evidence type="ECO:0000259" key="5">
    <source>
        <dbReference type="PROSITE" id="PS50977"/>
    </source>
</evidence>
<dbReference type="PANTHER" id="PTHR30055:SF151">
    <property type="entry name" value="TRANSCRIPTIONAL REGULATORY PROTEIN"/>
    <property type="match status" value="1"/>
</dbReference>
<evidence type="ECO:0000256" key="1">
    <source>
        <dbReference type="ARBA" id="ARBA00023015"/>
    </source>
</evidence>
<dbReference type="Proteomes" id="UP001500879">
    <property type="component" value="Unassembled WGS sequence"/>
</dbReference>
<evidence type="ECO:0000313" key="7">
    <source>
        <dbReference type="Proteomes" id="UP001500879"/>
    </source>
</evidence>
<dbReference type="InterPro" id="IPR036271">
    <property type="entry name" value="Tet_transcr_reg_TetR-rel_C_sf"/>
</dbReference>
<keyword evidence="2 4" id="KW-0238">DNA-binding</keyword>
<sequence>MAGELMRLLWGPHPQPRRGPKPALSLDGIARAGVAVADAEGLPALSMQRVAERLGKTKMSLYRYVPGRAELVALMVEAAITAPAEPPAGDWRARLTVWSHALAEVLARHPWLLEAMVGPRLMGPNELAWMERALTALDGTGLTGAERLDAVALLAGHVRGIAVQARAAGAEGPEAQIVAALGEVLREHGDGYPSVLSAMASAAEPHARDQALAFGLERILDGLEALIARRAG</sequence>
<protein>
    <submittedName>
        <fullName evidence="6">TetR/AcrR family transcriptional regulator</fullName>
    </submittedName>
</protein>
<dbReference type="InterPro" id="IPR009057">
    <property type="entry name" value="Homeodomain-like_sf"/>
</dbReference>
<gene>
    <name evidence="6" type="ORF">GCM10010357_00510</name>
</gene>
<name>A0ABN0Y4Z6_9ACTN</name>
<dbReference type="RefSeq" id="WP_344018287.1">
    <property type="nucleotide sequence ID" value="NZ_BAAABX010000001.1"/>
</dbReference>
<dbReference type="Gene3D" id="1.10.10.60">
    <property type="entry name" value="Homeodomain-like"/>
    <property type="match status" value="1"/>
</dbReference>
<dbReference type="SUPFAM" id="SSF48498">
    <property type="entry name" value="Tetracyclin repressor-like, C-terminal domain"/>
    <property type="match status" value="1"/>
</dbReference>
<keyword evidence="7" id="KW-1185">Reference proteome</keyword>
<dbReference type="EMBL" id="BAAABX010000001">
    <property type="protein sequence ID" value="GAA0383453.1"/>
    <property type="molecule type" value="Genomic_DNA"/>
</dbReference>
<evidence type="ECO:0000256" key="2">
    <source>
        <dbReference type="ARBA" id="ARBA00023125"/>
    </source>
</evidence>
<evidence type="ECO:0000313" key="6">
    <source>
        <dbReference type="EMBL" id="GAA0383453.1"/>
    </source>
</evidence>
<comment type="caution">
    <text evidence="6">The sequence shown here is derived from an EMBL/GenBank/DDBJ whole genome shotgun (WGS) entry which is preliminary data.</text>
</comment>
<keyword evidence="1" id="KW-0805">Transcription regulation</keyword>
<dbReference type="InterPro" id="IPR001647">
    <property type="entry name" value="HTH_TetR"/>
</dbReference>
<organism evidence="6 7">
    <name type="scientific">Streptomyces luteireticuli</name>
    <dbReference type="NCBI Taxonomy" id="173858"/>
    <lineage>
        <taxon>Bacteria</taxon>
        <taxon>Bacillati</taxon>
        <taxon>Actinomycetota</taxon>
        <taxon>Actinomycetes</taxon>
        <taxon>Kitasatosporales</taxon>
        <taxon>Streptomycetaceae</taxon>
        <taxon>Streptomyces</taxon>
    </lineage>
</organism>
<dbReference type="Pfam" id="PF00440">
    <property type="entry name" value="TetR_N"/>
    <property type="match status" value="1"/>
</dbReference>
<keyword evidence="3" id="KW-0804">Transcription</keyword>
<feature type="DNA-binding region" description="H-T-H motif" evidence="4">
    <location>
        <begin position="46"/>
        <end position="65"/>
    </location>
</feature>
<dbReference type="Gene3D" id="1.10.357.10">
    <property type="entry name" value="Tetracycline Repressor, domain 2"/>
    <property type="match status" value="1"/>
</dbReference>
<feature type="domain" description="HTH tetR-type" evidence="5">
    <location>
        <begin position="23"/>
        <end position="83"/>
    </location>
</feature>
<evidence type="ECO:0000256" key="4">
    <source>
        <dbReference type="PROSITE-ProRule" id="PRU00335"/>
    </source>
</evidence>
<dbReference type="InterPro" id="IPR004111">
    <property type="entry name" value="Repressor_TetR_C"/>
</dbReference>
<dbReference type="PROSITE" id="PS50977">
    <property type="entry name" value="HTH_TETR_2"/>
    <property type="match status" value="1"/>
</dbReference>
<proteinExistence type="predicted"/>
<reference evidence="6 7" key="1">
    <citation type="journal article" date="2019" name="Int. J. Syst. Evol. Microbiol.">
        <title>The Global Catalogue of Microorganisms (GCM) 10K type strain sequencing project: providing services to taxonomists for standard genome sequencing and annotation.</title>
        <authorList>
            <consortium name="The Broad Institute Genomics Platform"/>
            <consortium name="The Broad Institute Genome Sequencing Center for Infectious Disease"/>
            <person name="Wu L."/>
            <person name="Ma J."/>
        </authorList>
    </citation>
    <scope>NUCLEOTIDE SEQUENCE [LARGE SCALE GENOMIC DNA]</scope>
    <source>
        <strain evidence="6 7">JCM 4788</strain>
    </source>
</reference>